<organism evidence="1">
    <name type="scientific">viral metagenome</name>
    <dbReference type="NCBI Taxonomy" id="1070528"/>
    <lineage>
        <taxon>unclassified sequences</taxon>
        <taxon>metagenomes</taxon>
        <taxon>organismal metagenomes</taxon>
    </lineage>
</organism>
<sequence length="324" mass="37750">MRNEMIIKELSYMVRTYDGLNKLIVSTKNRLTSFFPVVLEEGQEDKSSKELREIQYKNDSTLNGYISGKRQADGLEQVKGRLERSIGKHLVYWDIWNQWLTNVPGIGHYYGGKLILLYYYKFESVCPKCGDLVVKKEHTFFCETCQKSIKGEGNLVFKITERDFPRISSWNHFLGMHNTAHHKACRKRLTDDNYCPVCKVNVPEEDIIYLKPMRQAGVQSDWSSAGRTLAYLIAESFVKASGNGGRSYRDYYDSRRELRDKTHPDFSKGHKYNMAKNETVKLFLSHFWQVARTIDGKPLTEPYIVAKDPVHNKIEPFYWEGLNQ</sequence>
<dbReference type="EMBL" id="MT142037">
    <property type="protein sequence ID" value="QJA73574.1"/>
    <property type="molecule type" value="Genomic_DNA"/>
</dbReference>
<protein>
    <submittedName>
        <fullName evidence="1">Uncharacterized protein</fullName>
    </submittedName>
</protein>
<dbReference type="EMBL" id="MT144601">
    <property type="protein sequence ID" value="QJH94462.1"/>
    <property type="molecule type" value="Genomic_DNA"/>
</dbReference>
<gene>
    <name evidence="2" type="ORF">MM415A02304_0004</name>
    <name evidence="1" type="ORF">TM448A00090_0088</name>
    <name evidence="3" type="ORF">TM448B00221_0016</name>
</gene>
<evidence type="ECO:0000313" key="3">
    <source>
        <dbReference type="EMBL" id="QJH94462.1"/>
    </source>
</evidence>
<dbReference type="EMBL" id="MT143974">
    <property type="protein sequence ID" value="QJA44256.1"/>
    <property type="molecule type" value="Genomic_DNA"/>
</dbReference>
<proteinExistence type="predicted"/>
<name>A0A6H1Z8N6_9ZZZZ</name>
<reference evidence="1" key="1">
    <citation type="submission" date="2020-03" db="EMBL/GenBank/DDBJ databases">
        <title>The deep terrestrial virosphere.</title>
        <authorList>
            <person name="Holmfeldt K."/>
            <person name="Nilsson E."/>
            <person name="Simone D."/>
            <person name="Lopez-Fernandez M."/>
            <person name="Wu X."/>
            <person name="de Brujin I."/>
            <person name="Lundin D."/>
            <person name="Andersson A."/>
            <person name="Bertilsson S."/>
            <person name="Dopson M."/>
        </authorList>
    </citation>
    <scope>NUCLEOTIDE SEQUENCE</scope>
    <source>
        <strain evidence="2">MM415A02304</strain>
        <strain evidence="1">TM448A00090</strain>
        <strain evidence="3">TM448B00221</strain>
    </source>
</reference>
<evidence type="ECO:0000313" key="1">
    <source>
        <dbReference type="EMBL" id="QJA44256.1"/>
    </source>
</evidence>
<evidence type="ECO:0000313" key="2">
    <source>
        <dbReference type="EMBL" id="QJA73574.1"/>
    </source>
</evidence>
<dbReference type="AlphaFoldDB" id="A0A6H1Z8N6"/>
<accession>A0A6H1Z8N6</accession>